<feature type="transmembrane region" description="Helical" evidence="1">
    <location>
        <begin position="1068"/>
        <end position="1088"/>
    </location>
</feature>
<feature type="transmembrane region" description="Helical" evidence="1">
    <location>
        <begin position="1242"/>
        <end position="1261"/>
    </location>
</feature>
<feature type="transmembrane region" description="Helical" evidence="1">
    <location>
        <begin position="734"/>
        <end position="753"/>
    </location>
</feature>
<feature type="transmembrane region" description="Helical" evidence="1">
    <location>
        <begin position="958"/>
        <end position="976"/>
    </location>
</feature>
<dbReference type="EMBL" id="JTHE03000095">
    <property type="protein sequence ID" value="MCM1984427.1"/>
    <property type="molecule type" value="Genomic_DNA"/>
</dbReference>
<evidence type="ECO:0000313" key="2">
    <source>
        <dbReference type="EMBL" id="MCM1984427.1"/>
    </source>
</evidence>
<feature type="transmembrane region" description="Helical" evidence="1">
    <location>
        <begin position="801"/>
        <end position="819"/>
    </location>
</feature>
<feature type="transmembrane region" description="Helical" evidence="1">
    <location>
        <begin position="926"/>
        <end position="946"/>
    </location>
</feature>
<feature type="transmembrane region" description="Helical" evidence="1">
    <location>
        <begin position="774"/>
        <end position="795"/>
    </location>
</feature>
<feature type="transmembrane region" description="Helical" evidence="1">
    <location>
        <begin position="570"/>
        <end position="589"/>
    </location>
</feature>
<feature type="transmembrane region" description="Helical" evidence="1">
    <location>
        <begin position="543"/>
        <end position="563"/>
    </location>
</feature>
<feature type="transmembrane region" description="Helical" evidence="1">
    <location>
        <begin position="262"/>
        <end position="279"/>
    </location>
</feature>
<feature type="transmembrane region" description="Helical" evidence="1">
    <location>
        <begin position="996"/>
        <end position="1013"/>
    </location>
</feature>
<keyword evidence="1" id="KW-1133">Transmembrane helix</keyword>
<keyword evidence="1" id="KW-0472">Membrane</keyword>
<keyword evidence="1" id="KW-0812">Transmembrane</keyword>
<accession>A0ABD4T778</accession>
<gene>
    <name evidence="2" type="ORF">QQ91_0016515</name>
</gene>
<reference evidence="2 3" key="1">
    <citation type="journal article" date="2015" name="Genome Announc.">
        <title>Draft Genome Sequence of Filamentous Marine Cyanobacterium Lyngbya confervoides Strain BDU141951.</title>
        <authorList>
            <person name="Chandrababunaidu M.M."/>
            <person name="Sen D."/>
            <person name="Tripathy S."/>
        </authorList>
    </citation>
    <scope>NUCLEOTIDE SEQUENCE [LARGE SCALE GENOMIC DNA]</scope>
    <source>
        <strain evidence="2 3">BDU141951</strain>
    </source>
</reference>
<feature type="transmembrane region" description="Helical" evidence="1">
    <location>
        <begin position="1100"/>
        <end position="1130"/>
    </location>
</feature>
<proteinExistence type="predicted"/>
<feature type="transmembrane region" description="Helical" evidence="1">
    <location>
        <begin position="1159"/>
        <end position="1181"/>
    </location>
</feature>
<feature type="transmembrane region" description="Helical" evidence="1">
    <location>
        <begin position="706"/>
        <end position="728"/>
    </location>
</feature>
<feature type="transmembrane region" description="Helical" evidence="1">
    <location>
        <begin position="824"/>
        <end position="844"/>
    </location>
</feature>
<feature type="transmembrane region" description="Helical" evidence="1">
    <location>
        <begin position="664"/>
        <end position="685"/>
    </location>
</feature>
<feature type="transmembrane region" description="Helical" evidence="1">
    <location>
        <begin position="1019"/>
        <end position="1035"/>
    </location>
</feature>
<sequence>MNTPDPNRLELMLCIQPGAADLGVELLEGLEQWVALGLLSETQLRHLCARSLSCPIALPLAPGLTHPNLLAGLDIWLRLGLISEEQMRCWSRDRLSVNLPSRSPATAGAVVAAPLPSGSPPPSARSPGWLAQILQALMDEISVLWLLFLGVFLVVVSSAILAASQWENVPPAGQYGILWGYTVVAWLVSHWLSRRANLQLTACTLQLTTLLIIPVNFWMIDAFALIQGGPGIGVALAAGGTLSGLLLLTLQPRDGHRWSGSGQGWLVSGNLLLLSWLHWGWMVKPWAILAVYLGIIATGLTTIYLDMRWPQPQIPRRYCYDDLLRLTPLYAVLLLLLRGGWIAQMSGASLGLAVGLVGGLWGWVGRRSLPGATLWWLAGLGLLLIARVMVLSQAPIQAVVITGLGLALLGDRLVRRWPIWILWVMFGVGLQGLWPIYSLIPAPTRAEIVTQVSALASPRWMPQALISLLGLPYLWGCLWGAGQLRSQQQPSLARQLDLLCLGFGSLLTLLCLGNPILRTAYLGLVTATLGVRLRRGCQSQGGAAPGLLALTHGVALGAIASAIDVTLPTLSGRGWAVAALLGMLLEWGVAAGKPTSPWQRSAWWAGLLLAAIAYGTLTAQEAEQYGEFFWLSGTTTPWTLLTWVIPLSLVTLGRWGRFPQAVAAQWLGVGAILAAQMLCLGSTLPRTVGLGLATGLMALSSRSLPVIFPAAATLGFALLMGMNGWLSYRPGRDHVWLFALTPLSSVLLLLLAQQLQRLGRLGLYQRACLAWSRFLDLGMVLAVGLVAGVCLVFPAAPPSLALQWGAGLTGVATLCRLWIQPGPVALYTAVVALEAGLGLGATLTDRPYETIALGTLTVGLVLTQIGLICPPLRRSISPLHWQLLSCCLAGWGWLVGHHDFLPYTGLYTLGAGLILLLVGRQAWIGATYLGLAATTFGVYELLVYQLLQQGGPHPGDALILLAGVAAAVALGDRLLVRWSPWLLRLTRPQFLPVAHLHWLLAGVFLGTALVAPMRPWAEAAWIGLMLLLGGYALAAGRREPSFVSAGIGQGLAAIAFGLAQALPPDLLGRWGAAMAVVAALGLFYLPWHRWGWEVTPGQRLAILLPGGVVLITLFSVGLSSVLLTSAWYFWVGQRPRLLRLSYLGIGLANWASLDLVDRWLGVTILWISLLLGGSMLLIVHLEPLLQSPRQRELRHWLRCAALGLMAVTALLESQGDLLGSLLTVLAGLILGGVGVMLQVRACLYVGTLLFMVKTLLLLWSFVADHSFLLWALGIALGLLLIWIAATFEARRSQAIALLDYWVDALQRWQ</sequence>
<feature type="transmembrane region" description="Helical" evidence="1">
    <location>
        <begin position="326"/>
        <end position="342"/>
    </location>
</feature>
<feature type="transmembrane region" description="Helical" evidence="1">
    <location>
        <begin position="1042"/>
        <end position="1062"/>
    </location>
</feature>
<evidence type="ECO:0008006" key="4">
    <source>
        <dbReference type="Google" id="ProtNLM"/>
    </source>
</evidence>
<evidence type="ECO:0000256" key="1">
    <source>
        <dbReference type="SAM" id="Phobius"/>
    </source>
</evidence>
<feature type="transmembrane region" description="Helical" evidence="1">
    <location>
        <begin position="850"/>
        <end position="869"/>
    </location>
</feature>
<dbReference type="RefSeq" id="WP_166283162.1">
    <property type="nucleotide sequence ID" value="NZ_JTHE03000095.1"/>
</dbReference>
<feature type="transmembrane region" description="Helical" evidence="1">
    <location>
        <begin position="421"/>
        <end position="440"/>
    </location>
</feature>
<feature type="transmembrane region" description="Helical" evidence="1">
    <location>
        <begin position="172"/>
        <end position="192"/>
    </location>
</feature>
<feature type="transmembrane region" description="Helical" evidence="1">
    <location>
        <begin position="396"/>
        <end position="414"/>
    </location>
</feature>
<feature type="transmembrane region" description="Helical" evidence="1">
    <location>
        <begin position="876"/>
        <end position="894"/>
    </location>
</feature>
<protein>
    <recommendedName>
        <fullName evidence="4">DUF2157 domain-containing protein</fullName>
    </recommendedName>
</protein>
<feature type="transmembrane region" description="Helical" evidence="1">
    <location>
        <begin position="601"/>
        <end position="617"/>
    </location>
</feature>
<feature type="transmembrane region" description="Helical" evidence="1">
    <location>
        <begin position="1217"/>
        <end position="1235"/>
    </location>
</feature>
<evidence type="ECO:0000313" key="3">
    <source>
        <dbReference type="Proteomes" id="UP000031561"/>
    </source>
</evidence>
<organism evidence="2 3">
    <name type="scientific">Lyngbya confervoides BDU141951</name>
    <dbReference type="NCBI Taxonomy" id="1574623"/>
    <lineage>
        <taxon>Bacteria</taxon>
        <taxon>Bacillati</taxon>
        <taxon>Cyanobacteriota</taxon>
        <taxon>Cyanophyceae</taxon>
        <taxon>Oscillatoriophycideae</taxon>
        <taxon>Oscillatoriales</taxon>
        <taxon>Microcoleaceae</taxon>
        <taxon>Lyngbya</taxon>
    </lineage>
</organism>
<feature type="transmembrane region" description="Helical" evidence="1">
    <location>
        <begin position="629"/>
        <end position="652"/>
    </location>
</feature>
<feature type="transmembrane region" description="Helical" evidence="1">
    <location>
        <begin position="232"/>
        <end position="250"/>
    </location>
</feature>
<feature type="transmembrane region" description="Helical" evidence="1">
    <location>
        <begin position="900"/>
        <end position="919"/>
    </location>
</feature>
<comment type="caution">
    <text evidence="2">The sequence shown here is derived from an EMBL/GenBank/DDBJ whole genome shotgun (WGS) entry which is preliminary data.</text>
</comment>
<feature type="transmembrane region" description="Helical" evidence="1">
    <location>
        <begin position="372"/>
        <end position="390"/>
    </location>
</feature>
<keyword evidence="3" id="KW-1185">Reference proteome</keyword>
<feature type="transmembrane region" description="Helical" evidence="1">
    <location>
        <begin position="496"/>
        <end position="517"/>
    </location>
</feature>
<name>A0ABD4T778_9CYAN</name>
<feature type="transmembrane region" description="Helical" evidence="1">
    <location>
        <begin position="348"/>
        <end position="365"/>
    </location>
</feature>
<feature type="transmembrane region" description="Helical" evidence="1">
    <location>
        <begin position="1267"/>
        <end position="1287"/>
    </location>
</feature>
<feature type="transmembrane region" description="Helical" evidence="1">
    <location>
        <begin position="1193"/>
        <end position="1211"/>
    </location>
</feature>
<dbReference type="Proteomes" id="UP000031561">
    <property type="component" value="Unassembled WGS sequence"/>
</dbReference>
<feature type="transmembrane region" description="Helical" evidence="1">
    <location>
        <begin position="204"/>
        <end position="226"/>
    </location>
</feature>
<feature type="transmembrane region" description="Helical" evidence="1">
    <location>
        <begin position="285"/>
        <end position="305"/>
    </location>
</feature>
<feature type="transmembrane region" description="Helical" evidence="1">
    <location>
        <begin position="460"/>
        <end position="484"/>
    </location>
</feature>
<feature type="transmembrane region" description="Helical" evidence="1">
    <location>
        <begin position="143"/>
        <end position="166"/>
    </location>
</feature>